<comment type="caution">
    <text evidence="2">The sequence shown here is derived from an EMBL/GenBank/DDBJ whole genome shotgun (WGS) entry which is preliminary data.</text>
</comment>
<feature type="region of interest" description="Disordered" evidence="1">
    <location>
        <begin position="51"/>
        <end position="104"/>
    </location>
</feature>
<dbReference type="EMBL" id="JABSTV010001249">
    <property type="protein sequence ID" value="KAH7963785.1"/>
    <property type="molecule type" value="Genomic_DNA"/>
</dbReference>
<dbReference type="Proteomes" id="UP000821837">
    <property type="component" value="Chromosome 3"/>
</dbReference>
<evidence type="ECO:0000313" key="2">
    <source>
        <dbReference type="EMBL" id="KAH7963785.1"/>
    </source>
</evidence>
<evidence type="ECO:0000256" key="1">
    <source>
        <dbReference type="SAM" id="MobiDB-lite"/>
    </source>
</evidence>
<gene>
    <name evidence="2" type="ORF">HPB52_022895</name>
</gene>
<protein>
    <submittedName>
        <fullName evidence="2">Uncharacterized protein</fullName>
    </submittedName>
</protein>
<sequence length="104" mass="11208">MAYACSAPYFKRCGTFGHDTDGCEVECKRCGGKHGTRECFRKRSYVAAARSFPPANGSSSTTNQTSGPAPPNPSAPVPGLQVLKAQDPAPHVQEDAQLLRWRRA</sequence>
<feature type="compositionally biased region" description="Low complexity" evidence="1">
    <location>
        <begin position="56"/>
        <end position="67"/>
    </location>
</feature>
<accession>A0A9D4Q3D6</accession>
<name>A0A9D4Q3D6_RHISA</name>
<proteinExistence type="predicted"/>
<organism evidence="2 3">
    <name type="scientific">Rhipicephalus sanguineus</name>
    <name type="common">Brown dog tick</name>
    <name type="synonym">Ixodes sanguineus</name>
    <dbReference type="NCBI Taxonomy" id="34632"/>
    <lineage>
        <taxon>Eukaryota</taxon>
        <taxon>Metazoa</taxon>
        <taxon>Ecdysozoa</taxon>
        <taxon>Arthropoda</taxon>
        <taxon>Chelicerata</taxon>
        <taxon>Arachnida</taxon>
        <taxon>Acari</taxon>
        <taxon>Parasitiformes</taxon>
        <taxon>Ixodida</taxon>
        <taxon>Ixodoidea</taxon>
        <taxon>Ixodidae</taxon>
        <taxon>Rhipicephalinae</taxon>
        <taxon>Rhipicephalus</taxon>
        <taxon>Rhipicephalus</taxon>
    </lineage>
</organism>
<keyword evidence="3" id="KW-1185">Reference proteome</keyword>
<reference evidence="2" key="1">
    <citation type="journal article" date="2020" name="Cell">
        <title>Large-Scale Comparative Analyses of Tick Genomes Elucidate Their Genetic Diversity and Vector Capacities.</title>
        <authorList>
            <consortium name="Tick Genome and Microbiome Consortium (TIGMIC)"/>
            <person name="Jia N."/>
            <person name="Wang J."/>
            <person name="Shi W."/>
            <person name="Du L."/>
            <person name="Sun Y."/>
            <person name="Zhan W."/>
            <person name="Jiang J.F."/>
            <person name="Wang Q."/>
            <person name="Zhang B."/>
            <person name="Ji P."/>
            <person name="Bell-Sakyi L."/>
            <person name="Cui X.M."/>
            <person name="Yuan T.T."/>
            <person name="Jiang B.G."/>
            <person name="Yang W.F."/>
            <person name="Lam T.T."/>
            <person name="Chang Q.C."/>
            <person name="Ding S.J."/>
            <person name="Wang X.J."/>
            <person name="Zhu J.G."/>
            <person name="Ruan X.D."/>
            <person name="Zhao L."/>
            <person name="Wei J.T."/>
            <person name="Ye R.Z."/>
            <person name="Que T.C."/>
            <person name="Du C.H."/>
            <person name="Zhou Y.H."/>
            <person name="Cheng J.X."/>
            <person name="Dai P.F."/>
            <person name="Guo W.B."/>
            <person name="Han X.H."/>
            <person name="Huang E.J."/>
            <person name="Li L.F."/>
            <person name="Wei W."/>
            <person name="Gao Y.C."/>
            <person name="Liu J.Z."/>
            <person name="Shao H.Z."/>
            <person name="Wang X."/>
            <person name="Wang C.C."/>
            <person name="Yang T.C."/>
            <person name="Huo Q.B."/>
            <person name="Li W."/>
            <person name="Chen H.Y."/>
            <person name="Chen S.E."/>
            <person name="Zhou L.G."/>
            <person name="Ni X.B."/>
            <person name="Tian J.H."/>
            <person name="Sheng Y."/>
            <person name="Liu T."/>
            <person name="Pan Y.S."/>
            <person name="Xia L.Y."/>
            <person name="Li J."/>
            <person name="Zhao F."/>
            <person name="Cao W.C."/>
        </authorList>
    </citation>
    <scope>NUCLEOTIDE SEQUENCE</scope>
    <source>
        <strain evidence="2">Rsan-2018</strain>
    </source>
</reference>
<reference evidence="2" key="2">
    <citation type="submission" date="2021-09" db="EMBL/GenBank/DDBJ databases">
        <authorList>
            <person name="Jia N."/>
            <person name="Wang J."/>
            <person name="Shi W."/>
            <person name="Du L."/>
            <person name="Sun Y."/>
            <person name="Zhan W."/>
            <person name="Jiang J."/>
            <person name="Wang Q."/>
            <person name="Zhang B."/>
            <person name="Ji P."/>
            <person name="Sakyi L.B."/>
            <person name="Cui X."/>
            <person name="Yuan T."/>
            <person name="Jiang B."/>
            <person name="Yang W."/>
            <person name="Lam T.T.-Y."/>
            <person name="Chang Q."/>
            <person name="Ding S."/>
            <person name="Wang X."/>
            <person name="Zhu J."/>
            <person name="Ruan X."/>
            <person name="Zhao L."/>
            <person name="Wei J."/>
            <person name="Que T."/>
            <person name="Du C."/>
            <person name="Cheng J."/>
            <person name="Dai P."/>
            <person name="Han X."/>
            <person name="Huang E."/>
            <person name="Gao Y."/>
            <person name="Liu J."/>
            <person name="Shao H."/>
            <person name="Ye R."/>
            <person name="Li L."/>
            <person name="Wei W."/>
            <person name="Wang X."/>
            <person name="Wang C."/>
            <person name="Huo Q."/>
            <person name="Li W."/>
            <person name="Guo W."/>
            <person name="Chen H."/>
            <person name="Chen S."/>
            <person name="Zhou L."/>
            <person name="Zhou L."/>
            <person name="Ni X."/>
            <person name="Tian J."/>
            <person name="Zhou Y."/>
            <person name="Sheng Y."/>
            <person name="Liu T."/>
            <person name="Pan Y."/>
            <person name="Xia L."/>
            <person name="Li J."/>
            <person name="Zhao F."/>
            <person name="Cao W."/>
        </authorList>
    </citation>
    <scope>NUCLEOTIDE SEQUENCE</scope>
    <source>
        <strain evidence="2">Rsan-2018</strain>
        <tissue evidence="2">Larvae</tissue>
    </source>
</reference>
<dbReference type="AlphaFoldDB" id="A0A9D4Q3D6"/>
<evidence type="ECO:0000313" key="3">
    <source>
        <dbReference type="Proteomes" id="UP000821837"/>
    </source>
</evidence>